<comment type="caution">
    <text evidence="1">The sequence shown here is derived from an EMBL/GenBank/DDBJ whole genome shotgun (WGS) entry which is preliminary data.</text>
</comment>
<reference evidence="1" key="1">
    <citation type="submission" date="2019-03" db="EMBL/GenBank/DDBJ databases">
        <title>Long read genome sequence of the mycoparasitic Pythium oligandrum ATCC 38472 isolated from sugarbeet rhizosphere.</title>
        <authorList>
            <person name="Gaulin E."/>
        </authorList>
    </citation>
    <scope>NUCLEOTIDE SEQUENCE</scope>
    <source>
        <strain evidence="1">ATCC 38472_TT</strain>
    </source>
</reference>
<sequence length="203" mass="22643">MHFRFCGGLEPPDWILAEIGLINRLSIEQVTSVTTAISANIAHSDHVAQTEEVTAVYSEQDQARALVKVLQFLIGQAAKYDVNARELVVELLQLGVAKETSDAIAQVYERERLQVRQQLQRQSFKFPHVTKLKFAIPPKREDGSEHVELVLQLNTSLQECATSTATASKLPSDSLSISMTHDKFLALYEELSQAQAILQAMPR</sequence>
<dbReference type="Proteomes" id="UP000794436">
    <property type="component" value="Unassembled WGS sequence"/>
</dbReference>
<dbReference type="PANTHER" id="PTHR16231:SF4">
    <property type="entry name" value="COMM DOMAIN-CONTAINING PROTEIN 4"/>
    <property type="match status" value="1"/>
</dbReference>
<evidence type="ECO:0000313" key="2">
    <source>
        <dbReference type="Proteomes" id="UP000794436"/>
    </source>
</evidence>
<proteinExistence type="predicted"/>
<dbReference type="PANTHER" id="PTHR16231">
    <property type="entry name" value="COMM DOMAIN-CONTAINING PROTEIN 4-8 FAMILY MEMBER"/>
    <property type="match status" value="1"/>
</dbReference>
<evidence type="ECO:0008006" key="3">
    <source>
        <dbReference type="Google" id="ProtNLM"/>
    </source>
</evidence>
<evidence type="ECO:0000313" key="1">
    <source>
        <dbReference type="EMBL" id="TMW65967.1"/>
    </source>
</evidence>
<organism evidence="1 2">
    <name type="scientific">Pythium oligandrum</name>
    <name type="common">Mycoparasitic fungus</name>
    <dbReference type="NCBI Taxonomy" id="41045"/>
    <lineage>
        <taxon>Eukaryota</taxon>
        <taxon>Sar</taxon>
        <taxon>Stramenopiles</taxon>
        <taxon>Oomycota</taxon>
        <taxon>Peronosporomycetes</taxon>
        <taxon>Pythiales</taxon>
        <taxon>Pythiaceae</taxon>
        <taxon>Pythium</taxon>
    </lineage>
</organism>
<dbReference type="InterPro" id="IPR047155">
    <property type="entry name" value="COMMD4/6/7/8"/>
</dbReference>
<dbReference type="EMBL" id="SPLM01000036">
    <property type="protein sequence ID" value="TMW65967.1"/>
    <property type="molecule type" value="Genomic_DNA"/>
</dbReference>
<protein>
    <recommendedName>
        <fullName evidence="3">COMM domain-containing protein</fullName>
    </recommendedName>
</protein>
<dbReference type="AlphaFoldDB" id="A0A8K1CP20"/>
<gene>
    <name evidence="1" type="ORF">Poli38472_003732</name>
</gene>
<name>A0A8K1CP20_PYTOL</name>
<dbReference type="Pfam" id="PF21672">
    <property type="entry name" value="COMM_HN"/>
    <property type="match status" value="1"/>
</dbReference>
<keyword evidence="2" id="KW-1185">Reference proteome</keyword>
<dbReference type="OrthoDB" id="284322at2759"/>
<accession>A0A8K1CP20</accession>